<evidence type="ECO:0000259" key="4">
    <source>
        <dbReference type="PROSITE" id="PS50225"/>
    </source>
</evidence>
<sequence>MDIQNELLVAIDEGNLNTIKSALERGANVNRISSRGITPLGAAVQTGNLAVLKVLTESTKLSLNLDGSQQQQQRNNIGYFVVCKDLDEFGDGPTPDGMDALEWDMEIRNENSAQERPVSPDISLYNWYAKILNQTSILLKSPEYDISRLDSHGQNVLHYSVRCGHMDMVEYLLDNYDELDVNQCDGHWCSPLHIACRTDRPEMVQLLIKKGADVNGESTHRETPLHVAAQMGDLEAVKVLIENGANVNVYNMEDRSPLSMAICNLHEHVAEYLVGKGTRLNQEECLGYTVLYKAVWNNLYSTTKLLLKAGAKIINSHHLLHLATNQNNLDMVKLIHEAGAFVNTRDDHGNTPLMTACLVRNLDIASYYLRNGAPANSVNQITGMSALHLCVQHEDDPEKFRQFLDLLTSCNADINANSHQGNVLFYSIILNNVSAASLLIKYGADVNSRDEHGYFDNLSVAKKQGNFDLVRLLVYAGFRYRNLLFDVKSLKDDSGDDQIYDFIVQTRSKPMNLRDLCRIRVRACLGRQLHRRINKLPLPSIIQKYLAFEIL</sequence>
<dbReference type="SMART" id="SM00248">
    <property type="entry name" value="ANK"/>
    <property type="match status" value="11"/>
</dbReference>
<dbReference type="PROSITE" id="PS50088">
    <property type="entry name" value="ANK_REPEAT"/>
    <property type="match status" value="5"/>
</dbReference>
<feature type="repeat" description="ANK" evidence="3">
    <location>
        <begin position="348"/>
        <end position="380"/>
    </location>
</feature>
<keyword evidence="2 3" id="KW-0040">ANK repeat</keyword>
<dbReference type="SUPFAM" id="SSF48403">
    <property type="entry name" value="Ankyrin repeat"/>
    <property type="match status" value="2"/>
</dbReference>
<feature type="repeat" description="ANK" evidence="3">
    <location>
        <begin position="152"/>
        <end position="184"/>
    </location>
</feature>
<accession>A0ABM1NF02</accession>
<evidence type="ECO:0000256" key="3">
    <source>
        <dbReference type="PROSITE-ProRule" id="PRU00023"/>
    </source>
</evidence>
<feature type="domain" description="SOCS box" evidence="4">
    <location>
        <begin position="507"/>
        <end position="551"/>
    </location>
</feature>
<dbReference type="SMART" id="SM00253">
    <property type="entry name" value="SOCS"/>
    <property type="match status" value="1"/>
</dbReference>
<protein>
    <submittedName>
        <fullName evidence="6">Ankyrin repeat protein RF_0381</fullName>
    </submittedName>
</protein>
<dbReference type="InterPro" id="IPR036770">
    <property type="entry name" value="Ankyrin_rpt-contain_sf"/>
</dbReference>
<dbReference type="SMART" id="SM00969">
    <property type="entry name" value="SOCS_box"/>
    <property type="match status" value="1"/>
</dbReference>
<feature type="repeat" description="ANK" evidence="3">
    <location>
        <begin position="220"/>
        <end position="252"/>
    </location>
</feature>
<dbReference type="InterPro" id="IPR036036">
    <property type="entry name" value="SOCS_box-like_dom_sf"/>
</dbReference>
<dbReference type="Pfam" id="PF13637">
    <property type="entry name" value="Ank_4"/>
    <property type="match status" value="1"/>
</dbReference>
<dbReference type="RefSeq" id="XP_017785402.1">
    <property type="nucleotide sequence ID" value="XM_017929913.1"/>
</dbReference>
<keyword evidence="5" id="KW-1185">Reference proteome</keyword>
<proteinExistence type="predicted"/>
<feature type="repeat" description="ANK" evidence="3">
    <location>
        <begin position="315"/>
        <end position="347"/>
    </location>
</feature>
<dbReference type="PRINTS" id="PR01415">
    <property type="entry name" value="ANKYRIN"/>
</dbReference>
<name>A0ABM1NF02_NICVS</name>
<dbReference type="InterPro" id="IPR001496">
    <property type="entry name" value="SOCS_box"/>
</dbReference>
<evidence type="ECO:0000313" key="5">
    <source>
        <dbReference type="Proteomes" id="UP000695000"/>
    </source>
</evidence>
<dbReference type="CDD" id="cd03716">
    <property type="entry name" value="SOCS_ASB_like"/>
    <property type="match status" value="1"/>
</dbReference>
<reference evidence="6" key="1">
    <citation type="submission" date="2025-08" db="UniProtKB">
        <authorList>
            <consortium name="RefSeq"/>
        </authorList>
    </citation>
    <scope>IDENTIFICATION</scope>
    <source>
        <tissue evidence="6">Whole Larva</tissue>
    </source>
</reference>
<dbReference type="Gene3D" id="1.10.750.20">
    <property type="entry name" value="SOCS box"/>
    <property type="match status" value="1"/>
</dbReference>
<dbReference type="Gene3D" id="1.25.40.20">
    <property type="entry name" value="Ankyrin repeat-containing domain"/>
    <property type="match status" value="3"/>
</dbReference>
<feature type="repeat" description="ANK" evidence="3">
    <location>
        <begin position="187"/>
        <end position="219"/>
    </location>
</feature>
<dbReference type="SUPFAM" id="SSF158235">
    <property type="entry name" value="SOCS box-like"/>
    <property type="match status" value="1"/>
</dbReference>
<dbReference type="PANTHER" id="PTHR24173">
    <property type="entry name" value="ANKYRIN REPEAT CONTAINING"/>
    <property type="match status" value="1"/>
</dbReference>
<keyword evidence="1" id="KW-0677">Repeat</keyword>
<evidence type="ECO:0000256" key="1">
    <source>
        <dbReference type="ARBA" id="ARBA00022737"/>
    </source>
</evidence>
<dbReference type="Proteomes" id="UP000695000">
    <property type="component" value="Unplaced"/>
</dbReference>
<dbReference type="Pfam" id="PF13606">
    <property type="entry name" value="Ank_3"/>
    <property type="match status" value="1"/>
</dbReference>
<evidence type="ECO:0000256" key="2">
    <source>
        <dbReference type="ARBA" id="ARBA00023043"/>
    </source>
</evidence>
<dbReference type="Pfam" id="PF12796">
    <property type="entry name" value="Ank_2"/>
    <property type="match status" value="2"/>
</dbReference>
<dbReference type="PROSITE" id="PS50225">
    <property type="entry name" value="SOCS"/>
    <property type="match status" value="1"/>
</dbReference>
<gene>
    <name evidence="6" type="primary">LOC108568690</name>
</gene>
<dbReference type="Pfam" id="PF07525">
    <property type="entry name" value="SOCS_box"/>
    <property type="match status" value="1"/>
</dbReference>
<organism evidence="5 6">
    <name type="scientific">Nicrophorus vespilloides</name>
    <name type="common">Boreal carrion beetle</name>
    <dbReference type="NCBI Taxonomy" id="110193"/>
    <lineage>
        <taxon>Eukaryota</taxon>
        <taxon>Metazoa</taxon>
        <taxon>Ecdysozoa</taxon>
        <taxon>Arthropoda</taxon>
        <taxon>Hexapoda</taxon>
        <taxon>Insecta</taxon>
        <taxon>Pterygota</taxon>
        <taxon>Neoptera</taxon>
        <taxon>Endopterygota</taxon>
        <taxon>Coleoptera</taxon>
        <taxon>Polyphaga</taxon>
        <taxon>Staphyliniformia</taxon>
        <taxon>Silphidae</taxon>
        <taxon>Nicrophorinae</taxon>
        <taxon>Nicrophorus</taxon>
    </lineage>
</organism>
<dbReference type="PROSITE" id="PS50297">
    <property type="entry name" value="ANK_REP_REGION"/>
    <property type="match status" value="5"/>
</dbReference>
<dbReference type="PANTHER" id="PTHR24173:SF74">
    <property type="entry name" value="ANKYRIN REPEAT DOMAIN-CONTAINING PROTEIN 16"/>
    <property type="match status" value="1"/>
</dbReference>
<evidence type="ECO:0000313" key="6">
    <source>
        <dbReference type="RefSeq" id="XP_017785402.1"/>
    </source>
</evidence>
<dbReference type="InterPro" id="IPR002110">
    <property type="entry name" value="Ankyrin_rpt"/>
</dbReference>
<dbReference type="GeneID" id="108568690"/>